<evidence type="ECO:0000259" key="4">
    <source>
        <dbReference type="PROSITE" id="PS50111"/>
    </source>
</evidence>
<name>A0A495BAX1_VOGIN</name>
<comment type="caution">
    <text evidence="5">The sequence shown here is derived from an EMBL/GenBank/DDBJ whole genome shotgun (WGS) entry which is preliminary data.</text>
</comment>
<feature type="domain" description="Methyl-accepting transducer" evidence="4">
    <location>
        <begin position="110"/>
        <end position="313"/>
    </location>
</feature>
<dbReference type="GO" id="GO:0016020">
    <property type="term" value="C:membrane"/>
    <property type="evidence" value="ECO:0007669"/>
    <property type="project" value="InterPro"/>
</dbReference>
<dbReference type="GO" id="GO:0007165">
    <property type="term" value="P:signal transduction"/>
    <property type="evidence" value="ECO:0007669"/>
    <property type="project" value="UniProtKB-KW"/>
</dbReference>
<feature type="compositionally biased region" description="Pro residues" evidence="3">
    <location>
        <begin position="83"/>
        <end position="100"/>
    </location>
</feature>
<dbReference type="AlphaFoldDB" id="A0A495BAX1"/>
<dbReference type="InterPro" id="IPR004089">
    <property type="entry name" value="MCPsignal_dom"/>
</dbReference>
<dbReference type="PANTHER" id="PTHR32089">
    <property type="entry name" value="METHYL-ACCEPTING CHEMOTAXIS PROTEIN MCPB"/>
    <property type="match status" value="1"/>
</dbReference>
<organism evidence="5 6">
    <name type="scientific">Vogesella indigofera</name>
    <name type="common">Pseudomonas indigofera</name>
    <dbReference type="NCBI Taxonomy" id="45465"/>
    <lineage>
        <taxon>Bacteria</taxon>
        <taxon>Pseudomonadati</taxon>
        <taxon>Pseudomonadota</taxon>
        <taxon>Betaproteobacteria</taxon>
        <taxon>Neisseriales</taxon>
        <taxon>Chromobacteriaceae</taxon>
        <taxon>Vogesella</taxon>
    </lineage>
</organism>
<dbReference type="PANTHER" id="PTHR32089:SF112">
    <property type="entry name" value="LYSOZYME-LIKE PROTEIN-RELATED"/>
    <property type="match status" value="1"/>
</dbReference>
<dbReference type="SMART" id="SM00283">
    <property type="entry name" value="MA"/>
    <property type="match status" value="1"/>
</dbReference>
<reference evidence="5 6" key="1">
    <citation type="submission" date="2018-10" db="EMBL/GenBank/DDBJ databases">
        <title>Genomic Encyclopedia of Type Strains, Phase IV (KMG-IV): sequencing the most valuable type-strain genomes for metagenomic binning, comparative biology and taxonomic classification.</title>
        <authorList>
            <person name="Goeker M."/>
        </authorList>
    </citation>
    <scope>NUCLEOTIDE SEQUENCE [LARGE SCALE GENOMIC DNA]</scope>
    <source>
        <strain evidence="5 6">DSM 3303</strain>
    </source>
</reference>
<dbReference type="SUPFAM" id="SSF58104">
    <property type="entry name" value="Methyl-accepting chemotaxis protein (MCP) signaling domain"/>
    <property type="match status" value="1"/>
</dbReference>
<evidence type="ECO:0000256" key="1">
    <source>
        <dbReference type="ARBA" id="ARBA00023224"/>
    </source>
</evidence>
<accession>A0A495BAX1</accession>
<evidence type="ECO:0000256" key="2">
    <source>
        <dbReference type="PROSITE-ProRule" id="PRU00284"/>
    </source>
</evidence>
<gene>
    <name evidence="5" type="ORF">C8E02_2341</name>
</gene>
<dbReference type="RefSeq" id="WP_170152151.1">
    <property type="nucleotide sequence ID" value="NZ_RBID01000015.1"/>
</dbReference>
<dbReference type="EMBL" id="RBID01000015">
    <property type="protein sequence ID" value="RKQ58027.1"/>
    <property type="molecule type" value="Genomic_DNA"/>
</dbReference>
<keyword evidence="1 2" id="KW-0807">Transducer</keyword>
<dbReference type="PROSITE" id="PS50111">
    <property type="entry name" value="CHEMOTAXIS_TRANSDUC_2"/>
    <property type="match status" value="1"/>
</dbReference>
<feature type="region of interest" description="Disordered" evidence="3">
    <location>
        <begin position="83"/>
        <end position="105"/>
    </location>
</feature>
<dbReference type="Pfam" id="PF00015">
    <property type="entry name" value="MCPsignal"/>
    <property type="match status" value="1"/>
</dbReference>
<proteinExistence type="predicted"/>
<dbReference type="Gene3D" id="1.10.287.950">
    <property type="entry name" value="Methyl-accepting chemotaxis protein"/>
    <property type="match status" value="1"/>
</dbReference>
<dbReference type="Proteomes" id="UP000279384">
    <property type="component" value="Unassembled WGS sequence"/>
</dbReference>
<evidence type="ECO:0000256" key="3">
    <source>
        <dbReference type="SAM" id="MobiDB-lite"/>
    </source>
</evidence>
<evidence type="ECO:0000313" key="6">
    <source>
        <dbReference type="Proteomes" id="UP000279384"/>
    </source>
</evidence>
<protein>
    <submittedName>
        <fullName evidence="5">Methyl-accepting chemotaxis protein</fullName>
    </submittedName>
</protein>
<sequence>MERWSATYLRVWPALQLLLCVGAQFWVGDGIARGALLLAGALALAQWLQGCWQQRAERQQQAAEAAVPPVALTLPALRFRTEAPPPAVAPDRSAPPPPVVLPDDAAGKLADDAAQLSALQEQSWHDMARASSVASSSGSLVAGSARALAEATQQIDALAAHTEHSAEVFQQLSAQSQRIGRIVDSIQDIAKQTNLLALNAAIEAARAGEYGRGFAVVADEVRRLSERAAAASDEIGNIAGNLSQAAGAAEDGVALARGHAQAGRSLADEAQAAMQQLIRDAALRVEIVQGIIASLQQQRRLGEALQGGVQAWQQSSVRLRDRLSPAQAAVTPAGAVTQ</sequence>
<evidence type="ECO:0000313" key="5">
    <source>
        <dbReference type="EMBL" id="RKQ58027.1"/>
    </source>
</evidence>